<dbReference type="EMBL" id="JACRDE010000447">
    <property type="protein sequence ID" value="MBI5251206.1"/>
    <property type="molecule type" value="Genomic_DNA"/>
</dbReference>
<comment type="caution">
    <text evidence="6">The sequence shown here is derived from an EMBL/GenBank/DDBJ whole genome shotgun (WGS) entry which is preliminary data.</text>
</comment>
<accession>A0A9D6Z7K6</accession>
<dbReference type="NCBIfam" id="TIGR01003">
    <property type="entry name" value="PTS_HPr_family"/>
    <property type="match status" value="1"/>
</dbReference>
<dbReference type="PRINTS" id="PR00107">
    <property type="entry name" value="PHOSPHOCPHPR"/>
</dbReference>
<keyword evidence="4" id="KW-0598">Phosphotransferase system</keyword>
<evidence type="ECO:0000256" key="3">
    <source>
        <dbReference type="ARBA" id="ARBA00022490"/>
    </source>
</evidence>
<gene>
    <name evidence="6" type="ORF">HY912_17085</name>
</gene>
<dbReference type="Proteomes" id="UP000807825">
    <property type="component" value="Unassembled WGS sequence"/>
</dbReference>
<dbReference type="SUPFAM" id="SSF55594">
    <property type="entry name" value="HPr-like"/>
    <property type="match status" value="1"/>
</dbReference>
<comment type="similarity">
    <text evidence="2">Belongs to the HPr family.</text>
</comment>
<feature type="domain" description="HPr" evidence="5">
    <location>
        <begin position="7"/>
        <end position="95"/>
    </location>
</feature>
<proteinExistence type="inferred from homology"/>
<reference evidence="6" key="1">
    <citation type="submission" date="2020-07" db="EMBL/GenBank/DDBJ databases">
        <title>Huge and variable diversity of episymbiotic CPR bacteria and DPANN archaea in groundwater ecosystems.</title>
        <authorList>
            <person name="He C.Y."/>
            <person name="Keren R."/>
            <person name="Whittaker M."/>
            <person name="Farag I.F."/>
            <person name="Doudna J."/>
            <person name="Cate J.H.D."/>
            <person name="Banfield J.F."/>
        </authorList>
    </citation>
    <scope>NUCLEOTIDE SEQUENCE</scope>
    <source>
        <strain evidence="6">NC_groundwater_1664_Pr3_B-0.1um_52_9</strain>
    </source>
</reference>
<dbReference type="PANTHER" id="PTHR33705">
    <property type="entry name" value="PHOSPHOCARRIER PROTEIN HPR"/>
    <property type="match status" value="1"/>
</dbReference>
<dbReference type="PANTHER" id="PTHR33705:SF2">
    <property type="entry name" value="PHOSPHOCARRIER PROTEIN NPR"/>
    <property type="match status" value="1"/>
</dbReference>
<dbReference type="PROSITE" id="PS00589">
    <property type="entry name" value="PTS_HPR_SER"/>
    <property type="match status" value="1"/>
</dbReference>
<evidence type="ECO:0000256" key="4">
    <source>
        <dbReference type="ARBA" id="ARBA00022683"/>
    </source>
</evidence>
<dbReference type="PROSITE" id="PS51350">
    <property type="entry name" value="PTS_HPR_DOM"/>
    <property type="match status" value="1"/>
</dbReference>
<evidence type="ECO:0000259" key="5">
    <source>
        <dbReference type="PROSITE" id="PS51350"/>
    </source>
</evidence>
<dbReference type="Gene3D" id="3.30.1340.10">
    <property type="entry name" value="HPr-like"/>
    <property type="match status" value="1"/>
</dbReference>
<evidence type="ECO:0000313" key="6">
    <source>
        <dbReference type="EMBL" id="MBI5251206.1"/>
    </source>
</evidence>
<dbReference type="InterPro" id="IPR000032">
    <property type="entry name" value="HPr-like"/>
</dbReference>
<dbReference type="GO" id="GO:0009401">
    <property type="term" value="P:phosphoenolpyruvate-dependent sugar phosphotransferase system"/>
    <property type="evidence" value="ECO:0007669"/>
    <property type="project" value="UniProtKB-KW"/>
</dbReference>
<evidence type="ECO:0000256" key="2">
    <source>
        <dbReference type="ARBA" id="ARBA00010736"/>
    </source>
</evidence>
<keyword evidence="3" id="KW-0963">Cytoplasm</keyword>
<comment type="subcellular location">
    <subcellularLocation>
        <location evidence="1">Cytoplasm</location>
    </subcellularLocation>
</comment>
<sequence>MILESEIMERTLKVSNQLGLHARVATMMVQAMQNYSCQVTLVKDGVEVDARSVLGLLLLAATPGSELLVRAHGPDSRQAIQEISRLIQDEDPEEG</sequence>
<dbReference type="AlphaFoldDB" id="A0A9D6Z7K6"/>
<evidence type="ECO:0000313" key="7">
    <source>
        <dbReference type="Proteomes" id="UP000807825"/>
    </source>
</evidence>
<organism evidence="6 7">
    <name type="scientific">Desulfomonile tiedjei</name>
    <dbReference type="NCBI Taxonomy" id="2358"/>
    <lineage>
        <taxon>Bacteria</taxon>
        <taxon>Pseudomonadati</taxon>
        <taxon>Thermodesulfobacteriota</taxon>
        <taxon>Desulfomonilia</taxon>
        <taxon>Desulfomonilales</taxon>
        <taxon>Desulfomonilaceae</taxon>
        <taxon>Desulfomonile</taxon>
    </lineage>
</organism>
<dbReference type="Pfam" id="PF00381">
    <property type="entry name" value="PTS-HPr"/>
    <property type="match status" value="1"/>
</dbReference>
<dbReference type="InterPro" id="IPR050399">
    <property type="entry name" value="HPr"/>
</dbReference>
<dbReference type="GO" id="GO:0005737">
    <property type="term" value="C:cytoplasm"/>
    <property type="evidence" value="ECO:0007669"/>
    <property type="project" value="UniProtKB-SubCell"/>
</dbReference>
<protein>
    <submittedName>
        <fullName evidence="6">HPr family phosphocarrier protein</fullName>
    </submittedName>
</protein>
<dbReference type="InterPro" id="IPR035895">
    <property type="entry name" value="HPr-like_sf"/>
</dbReference>
<name>A0A9D6Z7K6_9BACT</name>
<evidence type="ECO:0000256" key="1">
    <source>
        <dbReference type="ARBA" id="ARBA00004496"/>
    </source>
</evidence>
<dbReference type="InterPro" id="IPR002114">
    <property type="entry name" value="PTS_HPr_Ser_P_site"/>
</dbReference>